<dbReference type="InterPro" id="IPR034904">
    <property type="entry name" value="FSCA_dom_sf"/>
</dbReference>
<evidence type="ECO:0000256" key="5">
    <source>
        <dbReference type="ARBA" id="ARBA00023014"/>
    </source>
</evidence>
<dbReference type="GO" id="GO:0046872">
    <property type="term" value="F:metal ion binding"/>
    <property type="evidence" value="ECO:0007669"/>
    <property type="project" value="UniProtKB-KW"/>
</dbReference>
<dbReference type="InterPro" id="IPR002744">
    <property type="entry name" value="MIP18-like"/>
</dbReference>
<accession>A0A8B2NVH7</accession>
<dbReference type="CDD" id="cd02037">
    <property type="entry name" value="Mrp_NBP35"/>
    <property type="match status" value="1"/>
</dbReference>
<feature type="binding site" evidence="6">
    <location>
        <begin position="165"/>
        <end position="172"/>
    </location>
    <ligand>
        <name>ATP</name>
        <dbReference type="ChEBI" id="CHEBI:30616"/>
    </ligand>
</feature>
<dbReference type="OrthoDB" id="9809679at2"/>
<keyword evidence="1 6" id="KW-0479">Metal-binding</keyword>
<dbReference type="InterPro" id="IPR033756">
    <property type="entry name" value="YlxH/NBP35"/>
</dbReference>
<dbReference type="InterPro" id="IPR027417">
    <property type="entry name" value="P-loop_NTPase"/>
</dbReference>
<evidence type="ECO:0000313" key="9">
    <source>
        <dbReference type="EMBL" id="RAI04158.1"/>
    </source>
</evidence>
<dbReference type="AlphaFoldDB" id="A0A8B2NVH7"/>
<comment type="subunit">
    <text evidence="6">Homodimer.</text>
</comment>
<evidence type="ECO:0000256" key="2">
    <source>
        <dbReference type="ARBA" id="ARBA00022741"/>
    </source>
</evidence>
<dbReference type="Proteomes" id="UP000249590">
    <property type="component" value="Unassembled WGS sequence"/>
</dbReference>
<name>A0A8B2NVH7_9HYPH</name>
<keyword evidence="6" id="KW-0378">Hydrolase</keyword>
<dbReference type="GO" id="GO:0016226">
    <property type="term" value="P:iron-sulfur cluster assembly"/>
    <property type="evidence" value="ECO:0007669"/>
    <property type="project" value="InterPro"/>
</dbReference>
<dbReference type="GO" id="GO:0005524">
    <property type="term" value="F:ATP binding"/>
    <property type="evidence" value="ECO:0007669"/>
    <property type="project" value="UniProtKB-UniRule"/>
</dbReference>
<dbReference type="InterPro" id="IPR019591">
    <property type="entry name" value="Mrp/NBP35_ATP-bd"/>
</dbReference>
<dbReference type="Pfam" id="PF10609">
    <property type="entry name" value="ParA"/>
    <property type="match status" value="1"/>
</dbReference>
<evidence type="ECO:0000256" key="4">
    <source>
        <dbReference type="ARBA" id="ARBA00023004"/>
    </source>
</evidence>
<evidence type="ECO:0000256" key="7">
    <source>
        <dbReference type="SAM" id="MobiDB-lite"/>
    </source>
</evidence>
<dbReference type="SUPFAM" id="SSF52540">
    <property type="entry name" value="P-loop containing nucleoside triphosphate hydrolases"/>
    <property type="match status" value="1"/>
</dbReference>
<comment type="caution">
    <text evidence="9">The sequence shown here is derived from an EMBL/GenBank/DDBJ whole genome shotgun (WGS) entry which is preliminary data.</text>
</comment>
<evidence type="ECO:0000256" key="1">
    <source>
        <dbReference type="ARBA" id="ARBA00022723"/>
    </source>
</evidence>
<evidence type="ECO:0000259" key="8">
    <source>
        <dbReference type="Pfam" id="PF01883"/>
    </source>
</evidence>
<evidence type="ECO:0000256" key="3">
    <source>
        <dbReference type="ARBA" id="ARBA00022840"/>
    </source>
</evidence>
<dbReference type="FunFam" id="3.40.50.300:FF:001119">
    <property type="entry name" value="Iron-sulfur cluster carrier protein"/>
    <property type="match status" value="1"/>
</dbReference>
<dbReference type="SUPFAM" id="SSF117916">
    <property type="entry name" value="Fe-S cluster assembly (FSCA) domain-like"/>
    <property type="match status" value="1"/>
</dbReference>
<sequence length="413" mass="42051">MVSRESVLAVLATVPDPDGGDLVSRERIRSLVVKDGRVGFALASHDPVAMEGARSAAEAAIRALEGVTDVLAAVVDERDGTSEPAPASRPGLLDKARRLVGGARSAPTGATAPTAPPPAAPAARPATAHRAAPPSGRPAASGTAGAGEGPDNLAGVKRIIAVGSGKGGVGKSTVSANLAVSLAALGWRVGLVDADIFGPSIPLLFGAEGYRPKGAFIPLEAHGVKVMSIGFLVDPAKAVVWRGPMVTGALMQLVRDTQWGPLDALLIDLPPGTGDIQLSLSQRVALTGAVVVTTPQDLALIDVRKATNMFEAVKVPVLGMVENMATFVCPNCGTETDIFGHGGGEREAEAEGVPFLGRIPLTRAIRDASDNGRPIATDPASPEGKAYAAIAAELVATLAGAQEKPFPEIVFES</sequence>
<keyword evidence="5 6" id="KW-0411">Iron-sulfur</keyword>
<keyword evidence="3 6" id="KW-0067">ATP-binding</keyword>
<gene>
    <name evidence="9" type="ORF">DLJ53_06835</name>
</gene>
<feature type="compositionally biased region" description="Low complexity" evidence="7">
    <location>
        <begin position="121"/>
        <end position="143"/>
    </location>
</feature>
<dbReference type="GO" id="GO:0051539">
    <property type="term" value="F:4 iron, 4 sulfur cluster binding"/>
    <property type="evidence" value="ECO:0007669"/>
    <property type="project" value="TreeGrafter"/>
</dbReference>
<keyword evidence="4 6" id="KW-0408">Iron</keyword>
<reference evidence="9 10" key="1">
    <citation type="submission" date="2018-05" db="EMBL/GenBank/DDBJ databases">
        <title>Acuticoccus sediminis sp. nov., isolated from deep-sea sediment of Indian Ocean.</title>
        <authorList>
            <person name="Liu X."/>
            <person name="Lai Q."/>
            <person name="Du Y."/>
            <person name="Sun F."/>
            <person name="Zhang X."/>
            <person name="Wang S."/>
            <person name="Shao Z."/>
        </authorList>
    </citation>
    <scope>NUCLEOTIDE SEQUENCE [LARGE SCALE GENOMIC DNA]</scope>
    <source>
        <strain evidence="9 10">PTG4-2</strain>
    </source>
</reference>
<evidence type="ECO:0000256" key="6">
    <source>
        <dbReference type="HAMAP-Rule" id="MF_02040"/>
    </source>
</evidence>
<feature type="region of interest" description="Disordered" evidence="7">
    <location>
        <begin position="102"/>
        <end position="149"/>
    </location>
</feature>
<organism evidence="9 10">
    <name type="scientific">Acuticoccus sediminis</name>
    <dbReference type="NCBI Taxonomy" id="2184697"/>
    <lineage>
        <taxon>Bacteria</taxon>
        <taxon>Pseudomonadati</taxon>
        <taxon>Pseudomonadota</taxon>
        <taxon>Alphaproteobacteria</taxon>
        <taxon>Hyphomicrobiales</taxon>
        <taxon>Amorphaceae</taxon>
        <taxon>Acuticoccus</taxon>
    </lineage>
</organism>
<dbReference type="HAMAP" id="MF_02040">
    <property type="entry name" value="Mrp_NBP35"/>
    <property type="match status" value="1"/>
</dbReference>
<comment type="function">
    <text evidence="6">Binds and transfers iron-sulfur (Fe-S) clusters to target apoproteins. Can hydrolyze ATP.</text>
</comment>
<proteinExistence type="inferred from homology"/>
<dbReference type="EMBL" id="QHHQ01000001">
    <property type="protein sequence ID" value="RAI04158.1"/>
    <property type="molecule type" value="Genomic_DNA"/>
</dbReference>
<feature type="compositionally biased region" description="Low complexity" evidence="7">
    <location>
        <begin position="102"/>
        <end position="113"/>
    </location>
</feature>
<dbReference type="GO" id="GO:0140663">
    <property type="term" value="F:ATP-dependent FeS chaperone activity"/>
    <property type="evidence" value="ECO:0007669"/>
    <property type="project" value="InterPro"/>
</dbReference>
<evidence type="ECO:0000313" key="10">
    <source>
        <dbReference type="Proteomes" id="UP000249590"/>
    </source>
</evidence>
<dbReference type="InterPro" id="IPR044304">
    <property type="entry name" value="NUBPL-like"/>
</dbReference>
<dbReference type="Pfam" id="PF01883">
    <property type="entry name" value="FeS_assembly_P"/>
    <property type="match status" value="1"/>
</dbReference>
<dbReference type="PANTHER" id="PTHR42961">
    <property type="entry name" value="IRON-SULFUR PROTEIN NUBPL"/>
    <property type="match status" value="1"/>
</dbReference>
<dbReference type="Gene3D" id="3.40.50.300">
    <property type="entry name" value="P-loop containing nucleotide triphosphate hydrolases"/>
    <property type="match status" value="1"/>
</dbReference>
<comment type="similarity">
    <text evidence="6">Belongs to the Mrp/NBP35 ATP-binding proteins family.</text>
</comment>
<keyword evidence="2 6" id="KW-0547">Nucleotide-binding</keyword>
<dbReference type="GO" id="GO:0016887">
    <property type="term" value="F:ATP hydrolysis activity"/>
    <property type="evidence" value="ECO:0007669"/>
    <property type="project" value="UniProtKB-UniRule"/>
</dbReference>
<dbReference type="PANTHER" id="PTHR42961:SF2">
    <property type="entry name" value="IRON-SULFUR PROTEIN NUBPL"/>
    <property type="match status" value="1"/>
</dbReference>
<keyword evidence="10" id="KW-1185">Reference proteome</keyword>
<feature type="domain" description="MIP18 family-like" evidence="8">
    <location>
        <begin position="4"/>
        <end position="70"/>
    </location>
</feature>
<protein>
    <recommendedName>
        <fullName evidence="6">Iron-sulfur cluster carrier protein</fullName>
    </recommendedName>
</protein>